<dbReference type="EMBL" id="CABPRV010000003">
    <property type="protein sequence ID" value="VVD88068.1"/>
    <property type="molecule type" value="Genomic_DNA"/>
</dbReference>
<keyword evidence="1" id="KW-0812">Transmembrane</keyword>
<protein>
    <submittedName>
        <fullName evidence="2">Uncharacterized protein</fullName>
    </submittedName>
</protein>
<evidence type="ECO:0000256" key="1">
    <source>
        <dbReference type="SAM" id="Phobius"/>
    </source>
</evidence>
<dbReference type="Proteomes" id="UP000366065">
    <property type="component" value="Unassembled WGS sequence"/>
</dbReference>
<keyword evidence="3" id="KW-1185">Reference proteome</keyword>
<reference evidence="2 3" key="1">
    <citation type="submission" date="2019-08" db="EMBL/GenBank/DDBJ databases">
        <authorList>
            <person name="Peeters C."/>
        </authorList>
    </citation>
    <scope>NUCLEOTIDE SEQUENCE [LARGE SCALE GENOMIC DNA]</scope>
    <source>
        <strain evidence="2 3">LMG 20602</strain>
    </source>
</reference>
<organism evidence="2 3">
    <name type="scientific">Pandoraea capi</name>
    <dbReference type="NCBI Taxonomy" id="2508286"/>
    <lineage>
        <taxon>Bacteria</taxon>
        <taxon>Pseudomonadati</taxon>
        <taxon>Pseudomonadota</taxon>
        <taxon>Betaproteobacteria</taxon>
        <taxon>Burkholderiales</taxon>
        <taxon>Burkholderiaceae</taxon>
        <taxon>Pandoraea</taxon>
    </lineage>
</organism>
<name>A0ABY6W1H7_9BURK</name>
<sequence length="63" mass="6818">MLAWRIALGVFLLNLIYNAQLMIIKPGPLSMLLVILSVGGVISVVRGRKSMQGRNTAAVKPEV</sequence>
<evidence type="ECO:0000313" key="2">
    <source>
        <dbReference type="EMBL" id="VVD88068.1"/>
    </source>
</evidence>
<evidence type="ECO:0000313" key="3">
    <source>
        <dbReference type="Proteomes" id="UP000366065"/>
    </source>
</evidence>
<feature type="transmembrane region" description="Helical" evidence="1">
    <location>
        <begin position="28"/>
        <end position="45"/>
    </location>
</feature>
<accession>A0ABY6W1H7</accession>
<keyword evidence="1" id="KW-1133">Transmembrane helix</keyword>
<keyword evidence="1" id="KW-0472">Membrane</keyword>
<gene>
    <name evidence="2" type="ORF">PCA20602_01476</name>
</gene>
<proteinExistence type="predicted"/>
<comment type="caution">
    <text evidence="2">The sequence shown here is derived from an EMBL/GenBank/DDBJ whole genome shotgun (WGS) entry which is preliminary data.</text>
</comment>